<evidence type="ECO:0000256" key="5">
    <source>
        <dbReference type="ARBA" id="ARBA00022801"/>
    </source>
</evidence>
<keyword evidence="2 12" id="KW-0235">DNA replication</keyword>
<keyword evidence="9 12" id="KW-0238">DNA-binding</keyword>
<dbReference type="GO" id="GO:0006269">
    <property type="term" value="P:DNA replication, synthesis of primer"/>
    <property type="evidence" value="ECO:0007669"/>
    <property type="project" value="UniProtKB-KW"/>
</dbReference>
<dbReference type="Proteomes" id="UP000517759">
    <property type="component" value="Unassembled WGS sequence"/>
</dbReference>
<dbReference type="GO" id="GO:0006310">
    <property type="term" value="P:DNA recombination"/>
    <property type="evidence" value="ECO:0007669"/>
    <property type="project" value="InterPro"/>
</dbReference>
<accession>A0A7W6F6E2</accession>
<dbReference type="InterPro" id="IPR042115">
    <property type="entry name" value="PriA_3primeBD_sf"/>
</dbReference>
<dbReference type="GO" id="GO:0006270">
    <property type="term" value="P:DNA replication initiation"/>
    <property type="evidence" value="ECO:0007669"/>
    <property type="project" value="TreeGrafter"/>
</dbReference>
<keyword evidence="6 12" id="KW-0347">Helicase</keyword>
<dbReference type="CDD" id="cd17929">
    <property type="entry name" value="DEXHc_priA"/>
    <property type="match status" value="1"/>
</dbReference>
<dbReference type="Gene3D" id="3.40.1440.60">
    <property type="entry name" value="PriA, 3(prime) DNA-binding domain"/>
    <property type="match status" value="1"/>
</dbReference>
<reference evidence="15 16" key="3">
    <citation type="submission" date="2020-08" db="EMBL/GenBank/DDBJ databases">
        <title>Genomic Encyclopedia of Type Strains, Phase IV (KMG-IV): sequencing the most valuable type-strain genomes for metagenomic binning, comparative biology and taxonomic classification.</title>
        <authorList>
            <person name="Goeker M."/>
        </authorList>
    </citation>
    <scope>NUCLEOTIDE SEQUENCE [LARGE SCALE GENOMIC DNA]</scope>
    <source>
        <strain evidence="15 16">DSM 24105</strain>
    </source>
</reference>
<dbReference type="PANTHER" id="PTHR30580:SF0">
    <property type="entry name" value="PRIMOSOMAL PROTEIN N"/>
    <property type="match status" value="1"/>
</dbReference>
<dbReference type="GO" id="GO:0016787">
    <property type="term" value="F:hydrolase activity"/>
    <property type="evidence" value="ECO:0007669"/>
    <property type="project" value="UniProtKB-KW"/>
</dbReference>
<evidence type="ECO:0000256" key="12">
    <source>
        <dbReference type="HAMAP-Rule" id="MF_00983"/>
    </source>
</evidence>
<dbReference type="GO" id="GO:0043138">
    <property type="term" value="F:3'-5' DNA helicase activity"/>
    <property type="evidence" value="ECO:0007669"/>
    <property type="project" value="UniProtKB-EC"/>
</dbReference>
<gene>
    <name evidence="12 14" type="primary">priA</name>
    <name evidence="14" type="ORF">GCM10007884_00540</name>
    <name evidence="15" type="ORF">GGR33_001718</name>
</gene>
<reference evidence="17" key="2">
    <citation type="journal article" date="2019" name="Int. J. Syst. Evol. Microbiol.">
        <title>The Global Catalogue of Microorganisms (GCM) 10K type strain sequencing project: providing services to taxonomists for standard genome sequencing and annotation.</title>
        <authorList>
            <consortium name="The Broad Institute Genomics Platform"/>
            <consortium name="The Broad Institute Genome Sequencing Center for Infectious Disease"/>
            <person name="Wu L."/>
            <person name="Ma J."/>
        </authorList>
    </citation>
    <scope>NUCLEOTIDE SEQUENCE [LARGE SCALE GENOMIC DNA]</scope>
    <source>
        <strain evidence="17">NBRC 107710</strain>
    </source>
</reference>
<feature type="binding site" evidence="12">
    <location>
        <position position="478"/>
    </location>
    <ligand>
        <name>Zn(2+)</name>
        <dbReference type="ChEBI" id="CHEBI:29105"/>
        <label>1</label>
    </ligand>
</feature>
<keyword evidence="5 12" id="KW-0378">Hydrolase</keyword>
<dbReference type="InterPro" id="IPR040498">
    <property type="entry name" value="PriA_CRR"/>
</dbReference>
<dbReference type="InterPro" id="IPR011545">
    <property type="entry name" value="DEAD/DEAH_box_helicase_dom"/>
</dbReference>
<comment type="catalytic activity">
    <reaction evidence="12">
        <text>Couples ATP hydrolysis with the unwinding of duplex DNA by translocating in the 3'-5' direction.</text>
        <dbReference type="EC" id="5.6.2.4"/>
    </reaction>
</comment>
<keyword evidence="7 12" id="KW-0862">Zinc</keyword>
<keyword evidence="10 12" id="KW-0413">Isomerase</keyword>
<keyword evidence="1 12" id="KW-0639">Primosome</keyword>
<comment type="function">
    <text evidence="12">Initiates the restart of stalled replication forks, which reloads the replicative helicase on sites other than the origin of replication. Recognizes and binds to abandoned replication forks and remodels them to uncover a helicase loading site. Promotes assembly of the primosome at these replication forks.</text>
</comment>
<evidence type="ECO:0000256" key="11">
    <source>
        <dbReference type="ARBA" id="ARBA00048988"/>
    </source>
</evidence>
<comment type="subunit">
    <text evidence="12">Component of the replication restart primosome.</text>
</comment>
<dbReference type="GO" id="GO:0006302">
    <property type="term" value="P:double-strand break repair"/>
    <property type="evidence" value="ECO:0007669"/>
    <property type="project" value="InterPro"/>
</dbReference>
<keyword evidence="8 12" id="KW-0067">ATP-binding</keyword>
<dbReference type="EMBL" id="JACIDN010000003">
    <property type="protein sequence ID" value="MBB3902223.1"/>
    <property type="molecule type" value="Genomic_DNA"/>
</dbReference>
<dbReference type="PANTHER" id="PTHR30580">
    <property type="entry name" value="PRIMOSOMAL PROTEIN N"/>
    <property type="match status" value="1"/>
</dbReference>
<organism evidence="15 16">
    <name type="scientific">Methylobacterium brachythecii</name>
    <dbReference type="NCBI Taxonomy" id="1176177"/>
    <lineage>
        <taxon>Bacteria</taxon>
        <taxon>Pseudomonadati</taxon>
        <taxon>Pseudomonadota</taxon>
        <taxon>Alphaproteobacteria</taxon>
        <taxon>Hyphomicrobiales</taxon>
        <taxon>Methylobacteriaceae</taxon>
        <taxon>Methylobacterium</taxon>
    </lineage>
</organism>
<keyword evidence="3 12" id="KW-0479">Metal-binding</keyword>
<name>A0A7W6F6E2_9HYPH</name>
<dbReference type="GO" id="GO:0008270">
    <property type="term" value="F:zinc ion binding"/>
    <property type="evidence" value="ECO:0007669"/>
    <property type="project" value="UniProtKB-UniRule"/>
</dbReference>
<evidence type="ECO:0000313" key="17">
    <source>
        <dbReference type="Proteomes" id="UP001156881"/>
    </source>
</evidence>
<dbReference type="InterPro" id="IPR005259">
    <property type="entry name" value="PriA"/>
</dbReference>
<feature type="binding site" evidence="12">
    <location>
        <position position="465"/>
    </location>
    <ligand>
        <name>Zn(2+)</name>
        <dbReference type="ChEBI" id="CHEBI:29105"/>
        <label>2</label>
    </ligand>
</feature>
<comment type="cofactor">
    <cofactor evidence="12">
        <name>Zn(2+)</name>
        <dbReference type="ChEBI" id="CHEBI:29105"/>
    </cofactor>
    <text evidence="12">Binds 2 zinc ions per subunit.</text>
</comment>
<feature type="binding site" evidence="12">
    <location>
        <position position="447"/>
    </location>
    <ligand>
        <name>Zn(2+)</name>
        <dbReference type="ChEBI" id="CHEBI:29105"/>
        <label>2</label>
    </ligand>
</feature>
<evidence type="ECO:0000313" key="14">
    <source>
        <dbReference type="EMBL" id="GLS42069.1"/>
    </source>
</evidence>
<evidence type="ECO:0000256" key="3">
    <source>
        <dbReference type="ARBA" id="ARBA00022723"/>
    </source>
</evidence>
<comment type="similarity">
    <text evidence="12">Belongs to the helicase family. PriA subfamily.</text>
</comment>
<dbReference type="SMART" id="SM00487">
    <property type="entry name" value="DEXDc"/>
    <property type="match status" value="1"/>
</dbReference>
<dbReference type="SUPFAM" id="SSF52540">
    <property type="entry name" value="P-loop containing nucleoside triphosphate hydrolases"/>
    <property type="match status" value="1"/>
</dbReference>
<dbReference type="HAMAP" id="MF_00983">
    <property type="entry name" value="PriA"/>
    <property type="match status" value="1"/>
</dbReference>
<keyword evidence="17" id="KW-1185">Reference proteome</keyword>
<feature type="domain" description="Helicase ATP-binding" evidence="13">
    <location>
        <begin position="211"/>
        <end position="377"/>
    </location>
</feature>
<dbReference type="EC" id="5.6.2.4" evidence="12"/>
<feature type="binding site" evidence="12">
    <location>
        <position position="441"/>
    </location>
    <ligand>
        <name>Zn(2+)</name>
        <dbReference type="ChEBI" id="CHEBI:29105"/>
        <label>1</label>
    </ligand>
</feature>
<evidence type="ECO:0000256" key="1">
    <source>
        <dbReference type="ARBA" id="ARBA00022515"/>
    </source>
</evidence>
<dbReference type="Gene3D" id="3.40.50.300">
    <property type="entry name" value="P-loop containing nucleotide triphosphate hydrolases"/>
    <property type="match status" value="2"/>
</dbReference>
<dbReference type="Pfam" id="PF17764">
    <property type="entry name" value="PriA_3primeBD"/>
    <property type="match status" value="1"/>
</dbReference>
<evidence type="ECO:0000313" key="15">
    <source>
        <dbReference type="EMBL" id="MBB3902223.1"/>
    </source>
</evidence>
<dbReference type="InterPro" id="IPR001650">
    <property type="entry name" value="Helicase_C-like"/>
</dbReference>
<evidence type="ECO:0000256" key="2">
    <source>
        <dbReference type="ARBA" id="ARBA00022705"/>
    </source>
</evidence>
<dbReference type="Pfam" id="PF00270">
    <property type="entry name" value="DEAD"/>
    <property type="match status" value="1"/>
</dbReference>
<dbReference type="GO" id="GO:0005524">
    <property type="term" value="F:ATP binding"/>
    <property type="evidence" value="ECO:0007669"/>
    <property type="project" value="UniProtKB-UniRule"/>
</dbReference>
<dbReference type="PROSITE" id="PS51192">
    <property type="entry name" value="HELICASE_ATP_BIND_1"/>
    <property type="match status" value="1"/>
</dbReference>
<dbReference type="NCBIfam" id="TIGR00595">
    <property type="entry name" value="priA"/>
    <property type="match status" value="1"/>
</dbReference>
<evidence type="ECO:0000256" key="4">
    <source>
        <dbReference type="ARBA" id="ARBA00022741"/>
    </source>
</evidence>
<evidence type="ECO:0000256" key="9">
    <source>
        <dbReference type="ARBA" id="ARBA00023125"/>
    </source>
</evidence>
<keyword evidence="4 12" id="KW-0547">Nucleotide-binding</keyword>
<reference evidence="14" key="1">
    <citation type="journal article" date="2014" name="Int. J. Syst. Evol. Microbiol.">
        <title>Complete genome of a new Firmicutes species belonging to the dominant human colonic microbiota ('Ruminococcus bicirculans') reveals two chromosomes and a selective capacity to utilize plant glucans.</title>
        <authorList>
            <consortium name="NISC Comparative Sequencing Program"/>
            <person name="Wegmann U."/>
            <person name="Louis P."/>
            <person name="Goesmann A."/>
            <person name="Henrissat B."/>
            <person name="Duncan S.H."/>
            <person name="Flint H.J."/>
        </authorList>
    </citation>
    <scope>NUCLEOTIDE SEQUENCE</scope>
    <source>
        <strain evidence="14">NBRC 107710</strain>
    </source>
</reference>
<feature type="binding site" evidence="12">
    <location>
        <position position="450"/>
    </location>
    <ligand>
        <name>Zn(2+)</name>
        <dbReference type="ChEBI" id="CHEBI:29105"/>
        <label>2</label>
    </ligand>
</feature>
<dbReference type="InterPro" id="IPR041222">
    <property type="entry name" value="PriA_3primeBD"/>
</dbReference>
<dbReference type="Pfam" id="PF18074">
    <property type="entry name" value="PriA_C"/>
    <property type="match status" value="1"/>
</dbReference>
<evidence type="ECO:0000256" key="10">
    <source>
        <dbReference type="ARBA" id="ARBA00023235"/>
    </source>
</evidence>
<comment type="caution">
    <text evidence="15">The sequence shown here is derived from an EMBL/GenBank/DDBJ whole genome shotgun (WGS) entry which is preliminary data.</text>
</comment>
<dbReference type="NCBIfam" id="NF004070">
    <property type="entry name" value="PRK05580.2-2"/>
    <property type="match status" value="1"/>
</dbReference>
<evidence type="ECO:0000313" key="16">
    <source>
        <dbReference type="Proteomes" id="UP000517759"/>
    </source>
</evidence>
<reference evidence="14" key="4">
    <citation type="submission" date="2023-01" db="EMBL/GenBank/DDBJ databases">
        <title>Draft genome sequence of Methylobacterium brachythecii strain NBRC 107710.</title>
        <authorList>
            <person name="Sun Q."/>
            <person name="Mori K."/>
        </authorList>
    </citation>
    <scope>NUCLEOTIDE SEQUENCE</scope>
    <source>
        <strain evidence="14">NBRC 107710</strain>
    </source>
</reference>
<evidence type="ECO:0000256" key="7">
    <source>
        <dbReference type="ARBA" id="ARBA00022833"/>
    </source>
</evidence>
<dbReference type="GO" id="GO:1990077">
    <property type="term" value="C:primosome complex"/>
    <property type="evidence" value="ECO:0007669"/>
    <property type="project" value="UniProtKB-UniRule"/>
</dbReference>
<dbReference type="InterPro" id="IPR041236">
    <property type="entry name" value="PriA_C"/>
</dbReference>
<evidence type="ECO:0000256" key="6">
    <source>
        <dbReference type="ARBA" id="ARBA00022806"/>
    </source>
</evidence>
<evidence type="ECO:0000259" key="13">
    <source>
        <dbReference type="PROSITE" id="PS51192"/>
    </source>
</evidence>
<dbReference type="RefSeq" id="WP_183503962.1">
    <property type="nucleotide sequence ID" value="NZ_BSPG01000001.1"/>
</dbReference>
<dbReference type="InterPro" id="IPR014001">
    <property type="entry name" value="Helicase_ATP-bd"/>
</dbReference>
<dbReference type="Proteomes" id="UP001156881">
    <property type="component" value="Unassembled WGS sequence"/>
</dbReference>
<evidence type="ECO:0000256" key="8">
    <source>
        <dbReference type="ARBA" id="ARBA00022840"/>
    </source>
</evidence>
<dbReference type="InterPro" id="IPR027417">
    <property type="entry name" value="P-loop_NTPase"/>
</dbReference>
<comment type="catalytic activity">
    <reaction evidence="11 12">
        <text>ATP + H2O = ADP + phosphate + H(+)</text>
        <dbReference type="Rhea" id="RHEA:13065"/>
        <dbReference type="ChEBI" id="CHEBI:15377"/>
        <dbReference type="ChEBI" id="CHEBI:15378"/>
        <dbReference type="ChEBI" id="CHEBI:30616"/>
        <dbReference type="ChEBI" id="CHEBI:43474"/>
        <dbReference type="ChEBI" id="CHEBI:456216"/>
        <dbReference type="EC" id="5.6.2.4"/>
    </reaction>
</comment>
<dbReference type="SMART" id="SM00490">
    <property type="entry name" value="HELICc"/>
    <property type="match status" value="1"/>
</dbReference>
<sequence length="730" mass="78512">MPQIADILIPLALDTAYSYAVPAGLTLDEGDVVQVPLGPREIVGVVWGVEERASGGNLRPVSGRIEVAPLSEPLRRLVDWLARYTLAPKGSALAMALRLPDETARTETMRVGVRSAGKPPSRPTAARDKVLAVAADGGVRGKSALAKEAGVSLSVVDGLIDDGALESVALLPEPVALPPDPDFPRETPLSEAQDAAARKMIAAFDPTPSSAEGRGFGATILLEGVTGSGKTEVYFEAVAECVRRGRQALVLMPEIALTAQFLDRFAARFGVRPATWHSGVGGRRRERLRAGVASGEVSVVVGARSALFLPFTDLGLIVVDEEHETAYKQEDGVHYHARDMAVVRGRLEGCPVVLASATPSIESRVNAQRGRYGHIVLPERFGGRRLPDITAIDMRLDKPERGRFLSPPMVAAVKKTVADGEQALLFLNRRGYAPLTLCSACGHRYQCRNCSTWLVEHRFRKALVCHHCGYTERKPEACVECGAFDHLTPCGPGVERIAEEAAALFPDKRIIVLSSDFPGGTERLRQELEAVAAGECDIVIGTQLVAKGHNFPHLTLVGVLDADIGLTSGDPRAAERTFQLLQQVTGRAGRGERPGRALVQTYQPDHPVIAALLSGEAERFYEEEIGAREAAGLPPFGRLAALIVSAAEREMAEAHGQAMARIADPPAGIMVLGPAEAPLALVRGRYRFRLLVKTDRGIDIQGYLRDWLARSPKPRGSTKVTIDVDPQSFL</sequence>
<protein>
    <recommendedName>
        <fullName evidence="12">Replication restart protein PriA</fullName>
    </recommendedName>
    <alternativeName>
        <fullName evidence="12">ATP-dependent DNA helicase PriA</fullName>
        <ecNumber evidence="12">5.6.2.4</ecNumber>
    </alternativeName>
    <alternativeName>
        <fullName evidence="12">DNA 3'-5' helicase PriA</fullName>
    </alternativeName>
</protein>
<dbReference type="AlphaFoldDB" id="A0A7W6F6E2"/>
<feature type="binding site" evidence="12">
    <location>
        <position position="481"/>
    </location>
    <ligand>
        <name>Zn(2+)</name>
        <dbReference type="ChEBI" id="CHEBI:29105"/>
        <label>1</label>
    </ligand>
</feature>
<dbReference type="FunFam" id="3.40.50.300:FF:000489">
    <property type="entry name" value="Primosome assembly protein PriA"/>
    <property type="match status" value="1"/>
</dbReference>
<dbReference type="Pfam" id="PF18319">
    <property type="entry name" value="Zn_ribbon_PriA"/>
    <property type="match status" value="1"/>
</dbReference>
<dbReference type="GO" id="GO:0003677">
    <property type="term" value="F:DNA binding"/>
    <property type="evidence" value="ECO:0007669"/>
    <property type="project" value="UniProtKB-UniRule"/>
</dbReference>
<feature type="binding site" evidence="12">
    <location>
        <position position="468"/>
    </location>
    <ligand>
        <name>Zn(2+)</name>
        <dbReference type="ChEBI" id="CHEBI:29105"/>
        <label>2</label>
    </ligand>
</feature>
<feature type="binding site" evidence="12">
    <location>
        <position position="438"/>
    </location>
    <ligand>
        <name>Zn(2+)</name>
        <dbReference type="ChEBI" id="CHEBI:29105"/>
        <label>1</label>
    </ligand>
</feature>
<dbReference type="EMBL" id="BSPG01000001">
    <property type="protein sequence ID" value="GLS42069.1"/>
    <property type="molecule type" value="Genomic_DNA"/>
</dbReference>
<proteinExistence type="inferred from homology"/>